<keyword evidence="2" id="KW-0472">Membrane</keyword>
<evidence type="ECO:0000313" key="3">
    <source>
        <dbReference type="EMBL" id="SAM02020.1"/>
    </source>
</evidence>
<keyword evidence="2" id="KW-0812">Transmembrane</keyword>
<feature type="transmembrane region" description="Helical" evidence="2">
    <location>
        <begin position="182"/>
        <end position="201"/>
    </location>
</feature>
<name>A0A168P9W6_ABSGL</name>
<feature type="compositionally biased region" description="Basic and acidic residues" evidence="1">
    <location>
        <begin position="16"/>
        <end position="28"/>
    </location>
</feature>
<feature type="transmembrane region" description="Helical" evidence="2">
    <location>
        <begin position="68"/>
        <end position="86"/>
    </location>
</feature>
<proteinExistence type="predicted"/>
<feature type="compositionally biased region" description="Low complexity" evidence="1">
    <location>
        <begin position="30"/>
        <end position="41"/>
    </location>
</feature>
<evidence type="ECO:0000313" key="4">
    <source>
        <dbReference type="Proteomes" id="UP000078561"/>
    </source>
</evidence>
<accession>A0A168P9W6</accession>
<organism evidence="3">
    <name type="scientific">Absidia glauca</name>
    <name type="common">Pin mould</name>
    <dbReference type="NCBI Taxonomy" id="4829"/>
    <lineage>
        <taxon>Eukaryota</taxon>
        <taxon>Fungi</taxon>
        <taxon>Fungi incertae sedis</taxon>
        <taxon>Mucoromycota</taxon>
        <taxon>Mucoromycotina</taxon>
        <taxon>Mucoromycetes</taxon>
        <taxon>Mucorales</taxon>
        <taxon>Cunninghamellaceae</taxon>
        <taxon>Absidia</taxon>
    </lineage>
</organism>
<dbReference type="Proteomes" id="UP000078561">
    <property type="component" value="Unassembled WGS sequence"/>
</dbReference>
<keyword evidence="2" id="KW-1133">Transmembrane helix</keyword>
<evidence type="ECO:0000256" key="1">
    <source>
        <dbReference type="SAM" id="MobiDB-lite"/>
    </source>
</evidence>
<feature type="region of interest" description="Disordered" evidence="1">
    <location>
        <begin position="1"/>
        <end position="60"/>
    </location>
</feature>
<dbReference type="EMBL" id="LT553646">
    <property type="protein sequence ID" value="SAM02020.1"/>
    <property type="molecule type" value="Genomic_DNA"/>
</dbReference>
<reference evidence="3" key="1">
    <citation type="submission" date="2016-04" db="EMBL/GenBank/DDBJ databases">
        <authorList>
            <person name="Evans L.H."/>
            <person name="Alamgir A."/>
            <person name="Owens N."/>
            <person name="Weber N.D."/>
            <person name="Virtaneva K."/>
            <person name="Barbian K."/>
            <person name="Babar A."/>
            <person name="Rosenke K."/>
        </authorList>
    </citation>
    <scope>NUCLEOTIDE SEQUENCE [LARGE SCALE GENOMIC DNA]</scope>
    <source>
        <strain evidence="3">CBS 101.48</strain>
    </source>
</reference>
<dbReference type="OMA" id="MEIGAYT"/>
<evidence type="ECO:0008006" key="5">
    <source>
        <dbReference type="Google" id="ProtNLM"/>
    </source>
</evidence>
<protein>
    <recommendedName>
        <fullName evidence="5">MARVEL domain-containing protein</fullName>
    </recommendedName>
</protein>
<keyword evidence="4" id="KW-1185">Reference proteome</keyword>
<dbReference type="InParanoid" id="A0A168P9W6"/>
<gene>
    <name evidence="3" type="primary">ABSGL_07777.1 scaffold 9133</name>
</gene>
<sequence>MKNQRSKPGPVKKEKRPPSDRPLKKPGEGKTSATSLSSTKSSDSESSLKEEEQMPSPPPYHPPSMARLLVRFWQSLAALGALGFQIGASPYSGIPSVFRDLKLQYYTYSVDVLSLLWAMFMIYVYLTRRFGGNTGKVKRPIAFAMDTSLAILFGVATFYQFASYNCPPGRYNGWCDFHNTGRFFLLSLFLTYSIMMCWDLFGGCSCLRT</sequence>
<dbReference type="AlphaFoldDB" id="A0A168P9W6"/>
<feature type="compositionally biased region" description="Basic and acidic residues" evidence="1">
    <location>
        <begin position="42"/>
        <end position="52"/>
    </location>
</feature>
<feature type="transmembrane region" description="Helical" evidence="2">
    <location>
        <begin position="141"/>
        <end position="162"/>
    </location>
</feature>
<evidence type="ECO:0000256" key="2">
    <source>
        <dbReference type="SAM" id="Phobius"/>
    </source>
</evidence>
<dbReference type="OrthoDB" id="3253553at2759"/>
<feature type="transmembrane region" description="Helical" evidence="2">
    <location>
        <begin position="106"/>
        <end position="126"/>
    </location>
</feature>